<dbReference type="SUPFAM" id="SSF53822">
    <property type="entry name" value="Periplasmic binding protein-like I"/>
    <property type="match status" value="1"/>
</dbReference>
<evidence type="ECO:0000256" key="3">
    <source>
        <dbReference type="ARBA" id="ARBA00022729"/>
    </source>
</evidence>
<dbReference type="RefSeq" id="WP_189466796.1">
    <property type="nucleotide sequence ID" value="NZ_BMXS01000003.1"/>
</dbReference>
<evidence type="ECO:0000256" key="2">
    <source>
        <dbReference type="ARBA" id="ARBA00007639"/>
    </source>
</evidence>
<feature type="signal peptide" evidence="4">
    <location>
        <begin position="1"/>
        <end position="18"/>
    </location>
</feature>
<keyword evidence="7" id="KW-1185">Reference proteome</keyword>
<proteinExistence type="inferred from homology"/>
<dbReference type="InterPro" id="IPR028082">
    <property type="entry name" value="Peripla_BP_I"/>
</dbReference>
<evidence type="ECO:0000313" key="6">
    <source>
        <dbReference type="EMBL" id="GGX84688.1"/>
    </source>
</evidence>
<evidence type="ECO:0000259" key="5">
    <source>
        <dbReference type="Pfam" id="PF13407"/>
    </source>
</evidence>
<reference evidence="7" key="1">
    <citation type="journal article" date="2019" name="Int. J. Syst. Evol. Microbiol.">
        <title>The Global Catalogue of Microorganisms (GCM) 10K type strain sequencing project: providing services to taxonomists for standard genome sequencing and annotation.</title>
        <authorList>
            <consortium name="The Broad Institute Genomics Platform"/>
            <consortium name="The Broad Institute Genome Sequencing Center for Infectious Disease"/>
            <person name="Wu L."/>
            <person name="Ma J."/>
        </authorList>
    </citation>
    <scope>NUCLEOTIDE SEQUENCE [LARGE SCALE GENOMIC DNA]</scope>
    <source>
        <strain evidence="7">KCTC 22228</strain>
    </source>
</reference>
<dbReference type="Pfam" id="PF13407">
    <property type="entry name" value="Peripla_BP_4"/>
    <property type="match status" value="1"/>
</dbReference>
<evidence type="ECO:0000313" key="7">
    <source>
        <dbReference type="Proteomes" id="UP000653056"/>
    </source>
</evidence>
<keyword evidence="6" id="KW-0067">ATP-binding</keyword>
<dbReference type="EMBL" id="BMXS01000003">
    <property type="protein sequence ID" value="GGX84688.1"/>
    <property type="molecule type" value="Genomic_DNA"/>
</dbReference>
<name>A0ABQ2YID5_9GAMM</name>
<protein>
    <submittedName>
        <fullName evidence="6">Ribose ABC superfamily ATP-binding protein</fullName>
    </submittedName>
</protein>
<dbReference type="InterPro" id="IPR025997">
    <property type="entry name" value="SBP_2_dom"/>
</dbReference>
<accession>A0ABQ2YID5</accession>
<dbReference type="Gene3D" id="3.40.50.2300">
    <property type="match status" value="2"/>
</dbReference>
<evidence type="ECO:0000256" key="1">
    <source>
        <dbReference type="ARBA" id="ARBA00004196"/>
    </source>
</evidence>
<gene>
    <name evidence="6" type="ORF">GCM10007160_09950</name>
</gene>
<comment type="caution">
    <text evidence="6">The sequence shown here is derived from an EMBL/GenBank/DDBJ whole genome shotgun (WGS) entry which is preliminary data.</text>
</comment>
<feature type="chain" id="PRO_5045513102" evidence="4">
    <location>
        <begin position="19"/>
        <end position="311"/>
    </location>
</feature>
<dbReference type="Proteomes" id="UP000653056">
    <property type="component" value="Unassembled WGS sequence"/>
</dbReference>
<evidence type="ECO:0000256" key="4">
    <source>
        <dbReference type="SAM" id="SignalP"/>
    </source>
</evidence>
<dbReference type="GO" id="GO:0005524">
    <property type="term" value="F:ATP binding"/>
    <property type="evidence" value="ECO:0007669"/>
    <property type="project" value="UniProtKB-KW"/>
</dbReference>
<dbReference type="PANTHER" id="PTHR46847:SF2">
    <property type="entry name" value="ABC TRANSPORTER SUGAR-BINDING PROTEIN"/>
    <property type="match status" value="1"/>
</dbReference>
<dbReference type="PANTHER" id="PTHR46847">
    <property type="entry name" value="D-ALLOSE-BINDING PERIPLASMIC PROTEIN-RELATED"/>
    <property type="match status" value="1"/>
</dbReference>
<comment type="similarity">
    <text evidence="2">Belongs to the bacterial solute-binding protein 2 family.</text>
</comment>
<organism evidence="6 7">
    <name type="scientific">Litchfieldella qijiaojingensis</name>
    <dbReference type="NCBI Taxonomy" id="980347"/>
    <lineage>
        <taxon>Bacteria</taxon>
        <taxon>Pseudomonadati</taxon>
        <taxon>Pseudomonadota</taxon>
        <taxon>Gammaproteobacteria</taxon>
        <taxon>Oceanospirillales</taxon>
        <taxon>Halomonadaceae</taxon>
        <taxon>Litchfieldella</taxon>
    </lineage>
</organism>
<keyword evidence="6" id="KW-0547">Nucleotide-binding</keyword>
<feature type="domain" description="Periplasmic binding protein" evidence="5">
    <location>
        <begin position="23"/>
        <end position="275"/>
    </location>
</feature>
<sequence length="311" mass="33241">MRKLLFILLSLYATQLHAEPLKIGVSMADLGNPFFATLADAIGDSARAAYSGEVVLQVRSSAYDLTRQVRQVDAFTEQRMDIIVLAAANSEAIGPAVRRAQQAGIVVAAVDINAHGADVSVTTDNVQAGEVACRYMAERLGYVGRVAIINGAPVSSVTDRVAGCRSVLNDYPRIQLLSDDYNGGGTHSGGLEAMTYLVRSYPDLDAVFAINDPSAMGAADAARMAGWTNLFIVSVDGSPEGVEALKETPSLLVASAAQLPRRMAETAIRESLRHLAEARPQESQVIRLPTHLVTRENAEHFGHWGDSLPTP</sequence>
<keyword evidence="3 4" id="KW-0732">Signal</keyword>
<comment type="subcellular location">
    <subcellularLocation>
        <location evidence="1">Cell envelope</location>
    </subcellularLocation>
</comment>